<evidence type="ECO:0000256" key="5">
    <source>
        <dbReference type="ARBA" id="ARBA00023242"/>
    </source>
</evidence>
<keyword evidence="10" id="KW-1185">Reference proteome</keyword>
<sequence length="618" mass="68159">MQAVASGREPASRRSTASNVTAPGRGVIGAIIVRRTAHIVAIALTTAGPKRNLIDRIRHIDQLRAESGLTDGPLIAEETQSARQSAEPGLLPGPIQLLPSPRIIHFAGWKIGDILPGRGAIPTLLPEGIQWIKSRTGTIVPFPNVQHVPWEKAKISPSLLHGEGRTSTRPLELPSKTVLNRYLDAYWASSVHSLFPVIESSLFGQTVNSAYSTGDSGAQDSSRACIFALLALTCGVDYPRARCTAPIPPIIPRDSFIFEAQRLLPSVISEGSNLDALQATVILAILGIMTGELQHATHYIAIASRYITAVGAHTMGDPFQMPQTVSSTSSDIRLKRHLRNLFWICYVVDKEVSLRTGQSHCLKDEDCNLQLPADYIPDLVPRMTYSLPWSDADAPLFPIEVQLCLIKSRIFSALYSYQGLQRSDAEIIRLIRELDDDLERWRLSMPPELRPTLTYGKDANKHPSAMTMYLVIMHLNYYFCINIVHLAGSRCESWRSSCSSPGMMDGLRSSLTISVGASRSLLIFLRDAESSISTGGFWALLFYTMSAVITLFCNLLENPTALTVSDDTRLLVMAEHTTERVFLRQISELDQAAHIQAITSFISRLRHIAQQAIQTARS</sequence>
<gene>
    <name evidence="9" type="ORF">DSM5745_08723</name>
</gene>
<evidence type="ECO:0000256" key="1">
    <source>
        <dbReference type="ARBA" id="ARBA00004123"/>
    </source>
</evidence>
<dbReference type="PANTHER" id="PTHR46910">
    <property type="entry name" value="TRANSCRIPTION FACTOR PDR1"/>
    <property type="match status" value="1"/>
</dbReference>
<dbReference type="InterPro" id="IPR050987">
    <property type="entry name" value="AtrR-like"/>
</dbReference>
<evidence type="ECO:0000256" key="6">
    <source>
        <dbReference type="SAM" id="MobiDB-lite"/>
    </source>
</evidence>
<keyword evidence="4" id="KW-0804">Transcription</keyword>
<dbReference type="SMART" id="SM00906">
    <property type="entry name" value="Fungal_trans"/>
    <property type="match status" value="1"/>
</dbReference>
<dbReference type="RefSeq" id="XP_026600752.1">
    <property type="nucleotide sequence ID" value="XM_026750739.1"/>
</dbReference>
<comment type="caution">
    <text evidence="9">The sequence shown here is derived from an EMBL/GenBank/DDBJ whole genome shotgun (WGS) entry which is preliminary data.</text>
</comment>
<protein>
    <recommendedName>
        <fullName evidence="8">Xylanolytic transcriptional activator regulatory domain-containing protein</fullName>
    </recommendedName>
</protein>
<accession>A0A3D8R4H6</accession>
<evidence type="ECO:0000256" key="4">
    <source>
        <dbReference type="ARBA" id="ARBA00023163"/>
    </source>
</evidence>
<dbReference type="Proteomes" id="UP000256690">
    <property type="component" value="Unassembled WGS sequence"/>
</dbReference>
<keyword evidence="5" id="KW-0539">Nucleus</keyword>
<keyword evidence="7" id="KW-0812">Transmembrane</keyword>
<dbReference type="PANTHER" id="PTHR46910:SF37">
    <property type="entry name" value="ZN(II)2CYS6 TRANSCRIPTION FACTOR (EUROFUNG)"/>
    <property type="match status" value="1"/>
</dbReference>
<dbReference type="Pfam" id="PF04082">
    <property type="entry name" value="Fungal_trans"/>
    <property type="match status" value="1"/>
</dbReference>
<evidence type="ECO:0000256" key="7">
    <source>
        <dbReference type="SAM" id="Phobius"/>
    </source>
</evidence>
<feature type="domain" description="Xylanolytic transcriptional activator regulatory" evidence="8">
    <location>
        <begin position="296"/>
        <end position="378"/>
    </location>
</feature>
<evidence type="ECO:0000313" key="9">
    <source>
        <dbReference type="EMBL" id="RDW68963.1"/>
    </source>
</evidence>
<dbReference type="AlphaFoldDB" id="A0A3D8R4H6"/>
<dbReference type="GO" id="GO:0008270">
    <property type="term" value="F:zinc ion binding"/>
    <property type="evidence" value="ECO:0007669"/>
    <property type="project" value="InterPro"/>
</dbReference>
<evidence type="ECO:0000256" key="3">
    <source>
        <dbReference type="ARBA" id="ARBA00023125"/>
    </source>
</evidence>
<name>A0A3D8R4H6_9EURO</name>
<dbReference type="GO" id="GO:0006351">
    <property type="term" value="P:DNA-templated transcription"/>
    <property type="evidence" value="ECO:0007669"/>
    <property type="project" value="InterPro"/>
</dbReference>
<reference evidence="9 10" key="1">
    <citation type="journal article" date="2018" name="IMA Fungus">
        <title>IMA Genome-F 9: Draft genome sequence of Annulohypoxylon stygium, Aspergillus mulundensis, Berkeleyomyces basicola (syn. Thielaviopsis basicola), Ceratocystis smalleyi, two Cercospora beticola strains, Coleophoma cylindrospora, Fusarium fracticaudum, Phialophora cf. hyalina, and Morchella septimelata.</title>
        <authorList>
            <person name="Wingfield B.D."/>
            <person name="Bills G.F."/>
            <person name="Dong Y."/>
            <person name="Huang W."/>
            <person name="Nel W.J."/>
            <person name="Swalarsk-Parry B.S."/>
            <person name="Vaghefi N."/>
            <person name="Wilken P.M."/>
            <person name="An Z."/>
            <person name="de Beer Z.W."/>
            <person name="De Vos L."/>
            <person name="Chen L."/>
            <person name="Duong T.A."/>
            <person name="Gao Y."/>
            <person name="Hammerbacher A."/>
            <person name="Kikkert J.R."/>
            <person name="Li Y."/>
            <person name="Li H."/>
            <person name="Li K."/>
            <person name="Li Q."/>
            <person name="Liu X."/>
            <person name="Ma X."/>
            <person name="Naidoo K."/>
            <person name="Pethybridge S.J."/>
            <person name="Sun J."/>
            <person name="Steenkamp E.T."/>
            <person name="van der Nest M.A."/>
            <person name="van Wyk S."/>
            <person name="Wingfield M.J."/>
            <person name="Xiong C."/>
            <person name="Yue Q."/>
            <person name="Zhang X."/>
        </authorList>
    </citation>
    <scope>NUCLEOTIDE SEQUENCE [LARGE SCALE GENOMIC DNA]</scope>
    <source>
        <strain evidence="9 10">DSM 5745</strain>
    </source>
</reference>
<keyword evidence="7" id="KW-0472">Membrane</keyword>
<organism evidence="9 10">
    <name type="scientific">Aspergillus mulundensis</name>
    <dbReference type="NCBI Taxonomy" id="1810919"/>
    <lineage>
        <taxon>Eukaryota</taxon>
        <taxon>Fungi</taxon>
        <taxon>Dikarya</taxon>
        <taxon>Ascomycota</taxon>
        <taxon>Pezizomycotina</taxon>
        <taxon>Eurotiomycetes</taxon>
        <taxon>Eurotiomycetidae</taxon>
        <taxon>Eurotiales</taxon>
        <taxon>Aspergillaceae</taxon>
        <taxon>Aspergillus</taxon>
        <taxon>Aspergillus subgen. Nidulantes</taxon>
    </lineage>
</organism>
<dbReference type="InterPro" id="IPR007219">
    <property type="entry name" value="XnlR_reg_dom"/>
</dbReference>
<dbReference type="OrthoDB" id="9993796at2759"/>
<dbReference type="CDD" id="cd12148">
    <property type="entry name" value="fungal_TF_MHR"/>
    <property type="match status" value="1"/>
</dbReference>
<evidence type="ECO:0000256" key="2">
    <source>
        <dbReference type="ARBA" id="ARBA00023015"/>
    </source>
</evidence>
<dbReference type="GO" id="GO:0003700">
    <property type="term" value="F:DNA-binding transcription factor activity"/>
    <property type="evidence" value="ECO:0007669"/>
    <property type="project" value="InterPro"/>
</dbReference>
<dbReference type="GO" id="GO:0003677">
    <property type="term" value="F:DNA binding"/>
    <property type="evidence" value="ECO:0007669"/>
    <property type="project" value="UniProtKB-KW"/>
</dbReference>
<keyword evidence="3" id="KW-0238">DNA-binding</keyword>
<dbReference type="STRING" id="1810919.A0A3D8R4H6"/>
<comment type="subcellular location">
    <subcellularLocation>
        <location evidence="1">Nucleus</location>
    </subcellularLocation>
</comment>
<dbReference type="GeneID" id="38119093"/>
<evidence type="ECO:0000313" key="10">
    <source>
        <dbReference type="Proteomes" id="UP000256690"/>
    </source>
</evidence>
<proteinExistence type="predicted"/>
<dbReference type="EMBL" id="PVWQ01000011">
    <property type="protein sequence ID" value="RDW68963.1"/>
    <property type="molecule type" value="Genomic_DNA"/>
</dbReference>
<feature type="region of interest" description="Disordered" evidence="6">
    <location>
        <begin position="1"/>
        <end position="20"/>
    </location>
</feature>
<dbReference type="GO" id="GO:0005634">
    <property type="term" value="C:nucleus"/>
    <property type="evidence" value="ECO:0007669"/>
    <property type="project" value="UniProtKB-SubCell"/>
</dbReference>
<keyword evidence="7" id="KW-1133">Transmembrane helix</keyword>
<feature type="transmembrane region" description="Helical" evidence="7">
    <location>
        <begin position="537"/>
        <end position="556"/>
    </location>
</feature>
<keyword evidence="2" id="KW-0805">Transcription regulation</keyword>
<evidence type="ECO:0000259" key="8">
    <source>
        <dbReference type="SMART" id="SM00906"/>
    </source>
</evidence>